<dbReference type="InterPro" id="IPR008579">
    <property type="entry name" value="UGlyAH_Cupin_dom"/>
</dbReference>
<keyword evidence="1" id="KW-0732">Signal</keyword>
<dbReference type="PANTHER" id="PTHR33271:SF22">
    <property type="entry name" value="OS04G0445200 PROTEIN"/>
    <property type="match status" value="1"/>
</dbReference>
<reference evidence="3 4" key="1">
    <citation type="journal article" date="2010" name="Nature">
        <title>The Ectocarpus genome and the independent evolution of multicellularity in brown algae.</title>
        <authorList>
            <person name="Cock J.M."/>
            <person name="Sterck L."/>
            <person name="Rouze P."/>
            <person name="Scornet D."/>
            <person name="Allen A.E."/>
            <person name="Amoutzias G."/>
            <person name="Anthouard V."/>
            <person name="Artiguenave F."/>
            <person name="Aury J.M."/>
            <person name="Badger J.H."/>
            <person name="Beszteri B."/>
            <person name="Billiau K."/>
            <person name="Bonnet E."/>
            <person name="Bothwell J.H."/>
            <person name="Bowler C."/>
            <person name="Boyen C."/>
            <person name="Brownlee C."/>
            <person name="Carrano C.J."/>
            <person name="Charrier B."/>
            <person name="Cho G.Y."/>
            <person name="Coelho S.M."/>
            <person name="Collen J."/>
            <person name="Corre E."/>
            <person name="Da Silva C."/>
            <person name="Delage L."/>
            <person name="Delaroque N."/>
            <person name="Dittami S.M."/>
            <person name="Doulbeau S."/>
            <person name="Elias M."/>
            <person name="Farnham G."/>
            <person name="Gachon C.M."/>
            <person name="Gschloessl B."/>
            <person name="Heesch S."/>
            <person name="Jabbari K."/>
            <person name="Jubin C."/>
            <person name="Kawai H."/>
            <person name="Kimura K."/>
            <person name="Kloareg B."/>
            <person name="Kupper F.C."/>
            <person name="Lang D."/>
            <person name="Le Bail A."/>
            <person name="Leblanc C."/>
            <person name="Lerouge P."/>
            <person name="Lohr M."/>
            <person name="Lopez P.J."/>
            <person name="Martens C."/>
            <person name="Maumus F."/>
            <person name="Michel G."/>
            <person name="Miranda-Saavedra D."/>
            <person name="Morales J."/>
            <person name="Moreau H."/>
            <person name="Motomura T."/>
            <person name="Nagasato C."/>
            <person name="Napoli C.A."/>
            <person name="Nelson D.R."/>
            <person name="Nyvall-Collen P."/>
            <person name="Peters A.F."/>
            <person name="Pommier C."/>
            <person name="Potin P."/>
            <person name="Poulain J."/>
            <person name="Quesneville H."/>
            <person name="Read B."/>
            <person name="Rensing S.A."/>
            <person name="Ritter A."/>
            <person name="Rousvoal S."/>
            <person name="Samanta M."/>
            <person name="Samson G."/>
            <person name="Schroeder D.C."/>
            <person name="Segurens B."/>
            <person name="Strittmatter M."/>
            <person name="Tonon T."/>
            <person name="Tregear J.W."/>
            <person name="Valentin K."/>
            <person name="von Dassow P."/>
            <person name="Yamagishi T."/>
            <person name="Van de Peer Y."/>
            <person name="Wincker P."/>
        </authorList>
    </citation>
    <scope>NUCLEOTIDE SEQUENCE [LARGE SCALE GENOMIC DNA]</scope>
    <source>
        <strain evidence="4">Ec32 / CCAP1310/4</strain>
    </source>
</reference>
<feature type="domain" description="(S)-ureidoglycine aminohydrolase cupin" evidence="2">
    <location>
        <begin position="73"/>
        <end position="146"/>
    </location>
</feature>
<dbReference type="Gene3D" id="2.60.120.10">
    <property type="entry name" value="Jelly Rolls"/>
    <property type="match status" value="1"/>
</dbReference>
<dbReference type="EMBL" id="FN649731">
    <property type="protein sequence ID" value="CBN73800.1"/>
    <property type="molecule type" value="Genomic_DNA"/>
</dbReference>
<name>D8LS16_ECTSI</name>
<feature type="signal peptide" evidence="1">
    <location>
        <begin position="1"/>
        <end position="25"/>
    </location>
</feature>
<evidence type="ECO:0000256" key="1">
    <source>
        <dbReference type="SAM" id="SignalP"/>
    </source>
</evidence>
<feature type="chain" id="PRO_5003117490" evidence="1">
    <location>
        <begin position="26"/>
        <end position="149"/>
    </location>
</feature>
<dbReference type="PANTHER" id="PTHR33271">
    <property type="entry name" value="OS04G0445200 PROTEIN"/>
    <property type="match status" value="1"/>
</dbReference>
<dbReference type="EMBL" id="FN648926">
    <property type="protein sequence ID" value="CBN73800.1"/>
    <property type="molecule type" value="Genomic_DNA"/>
</dbReference>
<sequence length="149" mass="16092">MLRTGAAAALVACGLSASLLSPACGFFLAPSSSFRGISRDAPTPPSSLQAQQRWTMGMEQIKVTKDPSEEEIKALGARSWPTWGCGVSKFPWTYEGTETCLILEGDVTVTPDDDRDAVEVGVGDLCVFPDGMSCTWDVRAPVKKHYKFE</sequence>
<dbReference type="eggNOG" id="ENOG502S172">
    <property type="taxonomic scope" value="Eukaryota"/>
</dbReference>
<dbReference type="Proteomes" id="UP000002630">
    <property type="component" value="Linkage Group LG06"/>
</dbReference>
<dbReference type="SUPFAM" id="SSF51182">
    <property type="entry name" value="RmlC-like cupins"/>
    <property type="match status" value="1"/>
</dbReference>
<dbReference type="OrthoDB" id="37778at2759"/>
<organism evidence="3 4">
    <name type="scientific">Ectocarpus siliculosus</name>
    <name type="common">Brown alga</name>
    <name type="synonym">Conferva siliculosa</name>
    <dbReference type="NCBI Taxonomy" id="2880"/>
    <lineage>
        <taxon>Eukaryota</taxon>
        <taxon>Sar</taxon>
        <taxon>Stramenopiles</taxon>
        <taxon>Ochrophyta</taxon>
        <taxon>PX clade</taxon>
        <taxon>Phaeophyceae</taxon>
        <taxon>Ectocarpales</taxon>
        <taxon>Ectocarpaceae</taxon>
        <taxon>Ectocarpus</taxon>
    </lineage>
</organism>
<protein>
    <submittedName>
        <fullName evidence="3">Hypothetical conserved protein</fullName>
    </submittedName>
</protein>
<accession>D8LS16</accession>
<dbReference type="InterPro" id="IPR011051">
    <property type="entry name" value="RmlC_Cupin_sf"/>
</dbReference>
<evidence type="ECO:0000313" key="3">
    <source>
        <dbReference type="EMBL" id="CBN73800.1"/>
    </source>
</evidence>
<evidence type="ECO:0000313" key="4">
    <source>
        <dbReference type="Proteomes" id="UP000002630"/>
    </source>
</evidence>
<proteinExistence type="predicted"/>
<dbReference type="Pfam" id="PF05899">
    <property type="entry name" value="Cupin_3"/>
    <property type="match status" value="1"/>
</dbReference>
<keyword evidence="4" id="KW-1185">Reference proteome</keyword>
<dbReference type="InParanoid" id="D8LS16"/>
<gene>
    <name evidence="3" type="ORF">Esi_0007_0081</name>
</gene>
<dbReference type="AlphaFoldDB" id="D8LS16"/>
<evidence type="ECO:0000259" key="2">
    <source>
        <dbReference type="Pfam" id="PF05899"/>
    </source>
</evidence>
<dbReference type="InterPro" id="IPR014710">
    <property type="entry name" value="RmlC-like_jellyroll"/>
</dbReference>
<dbReference type="CDD" id="cd02227">
    <property type="entry name" value="cupin_TM1112-like"/>
    <property type="match status" value="1"/>
</dbReference>